<evidence type="ECO:0000256" key="1">
    <source>
        <dbReference type="ARBA" id="ARBA00004141"/>
    </source>
</evidence>
<dbReference type="Pfam" id="PF00083">
    <property type="entry name" value="Sugar_tr"/>
    <property type="match status" value="1"/>
</dbReference>
<dbReference type="Proteomes" id="UP000076532">
    <property type="component" value="Unassembled WGS sequence"/>
</dbReference>
<dbReference type="PANTHER" id="PTHR48022">
    <property type="entry name" value="PLASTIDIC GLUCOSE TRANSPORTER 4"/>
    <property type="match status" value="1"/>
</dbReference>
<keyword evidence="4 7" id="KW-1133">Transmembrane helix</keyword>
<dbReference type="InterPro" id="IPR005828">
    <property type="entry name" value="MFS_sugar_transport-like"/>
</dbReference>
<dbReference type="SUPFAM" id="SSF103473">
    <property type="entry name" value="MFS general substrate transporter"/>
    <property type="match status" value="1"/>
</dbReference>
<evidence type="ECO:0000313" key="10">
    <source>
        <dbReference type="Proteomes" id="UP000076532"/>
    </source>
</evidence>
<feature type="transmembrane region" description="Helical" evidence="7">
    <location>
        <begin position="191"/>
        <end position="210"/>
    </location>
</feature>
<evidence type="ECO:0000256" key="3">
    <source>
        <dbReference type="ARBA" id="ARBA00022692"/>
    </source>
</evidence>
<evidence type="ECO:0000256" key="5">
    <source>
        <dbReference type="ARBA" id="ARBA00023136"/>
    </source>
</evidence>
<comment type="subcellular location">
    <subcellularLocation>
        <location evidence="1">Membrane</location>
        <topology evidence="1">Multi-pass membrane protein</topology>
    </subcellularLocation>
</comment>
<dbReference type="InterPro" id="IPR050360">
    <property type="entry name" value="MFS_Sugar_Transporters"/>
</dbReference>
<organism evidence="9 10">
    <name type="scientific">Athelia psychrophila</name>
    <dbReference type="NCBI Taxonomy" id="1759441"/>
    <lineage>
        <taxon>Eukaryota</taxon>
        <taxon>Fungi</taxon>
        <taxon>Dikarya</taxon>
        <taxon>Basidiomycota</taxon>
        <taxon>Agaricomycotina</taxon>
        <taxon>Agaricomycetes</taxon>
        <taxon>Agaricomycetidae</taxon>
        <taxon>Atheliales</taxon>
        <taxon>Atheliaceae</taxon>
        <taxon>Athelia</taxon>
    </lineage>
</organism>
<dbReference type="PANTHER" id="PTHR48022:SF64">
    <property type="entry name" value="MAJOR FACILITATOR SUPERFAMILY (MFS) PROFILE DOMAIN-CONTAINING PROTEIN"/>
    <property type="match status" value="1"/>
</dbReference>
<evidence type="ECO:0000313" key="9">
    <source>
        <dbReference type="EMBL" id="KZP23825.1"/>
    </source>
</evidence>
<feature type="transmembrane region" description="Helical" evidence="7">
    <location>
        <begin position="97"/>
        <end position="116"/>
    </location>
</feature>
<protein>
    <submittedName>
        <fullName evidence="9">General substrate transporter</fullName>
    </submittedName>
</protein>
<evidence type="ECO:0000256" key="7">
    <source>
        <dbReference type="SAM" id="Phobius"/>
    </source>
</evidence>
<evidence type="ECO:0000259" key="8">
    <source>
        <dbReference type="PROSITE" id="PS50850"/>
    </source>
</evidence>
<feature type="transmembrane region" description="Helical" evidence="7">
    <location>
        <begin position="384"/>
        <end position="408"/>
    </location>
</feature>
<dbReference type="GO" id="GO:0016020">
    <property type="term" value="C:membrane"/>
    <property type="evidence" value="ECO:0007669"/>
    <property type="project" value="UniProtKB-SubCell"/>
</dbReference>
<accession>A0A166MBG3</accession>
<dbReference type="InterPro" id="IPR036259">
    <property type="entry name" value="MFS_trans_sf"/>
</dbReference>
<evidence type="ECO:0000256" key="6">
    <source>
        <dbReference type="SAM" id="MobiDB-lite"/>
    </source>
</evidence>
<dbReference type="InterPro" id="IPR020846">
    <property type="entry name" value="MFS_dom"/>
</dbReference>
<feature type="transmembrane region" description="Helical" evidence="7">
    <location>
        <begin position="156"/>
        <end position="179"/>
    </location>
</feature>
<gene>
    <name evidence="9" type="ORF">FIBSPDRAFT_736756</name>
</gene>
<feature type="transmembrane region" description="Helical" evidence="7">
    <location>
        <begin position="322"/>
        <end position="340"/>
    </location>
</feature>
<feature type="transmembrane region" description="Helical" evidence="7">
    <location>
        <begin position="22"/>
        <end position="42"/>
    </location>
</feature>
<comment type="similarity">
    <text evidence="2">Belongs to the major facilitator superfamily. Sugar transporter (TC 2.A.1.1) family.</text>
</comment>
<evidence type="ECO:0000256" key="2">
    <source>
        <dbReference type="ARBA" id="ARBA00010992"/>
    </source>
</evidence>
<dbReference type="Gene3D" id="1.20.1250.20">
    <property type="entry name" value="MFS general substrate transporter like domains"/>
    <property type="match status" value="1"/>
</dbReference>
<sequence>MTPSGWTLAPHLHKGYWWNHRGILMLNLCLILPLLSATINGLDSSLNNGLQILPAWQNFFDAPEGRALGLINSAQNIGGIVSLPFSPFISDTFGRRMTLLVGATIMLCGVLLQGLATSPNTFIGARIIIGFGLTFSSNAAPLLIAELAYPTQRGKLTSMFNTLWYSGSILSSWACYAAFNIAGSSQWTWRIPTLGQAIGPILQICLIWFIPESPRFLVSKGMESQASKVIARYHSNGSEQDPLVVFEMAQIRHALKQEKDIRKNYSFWQFWTTRGNLKRLRIIVAVALFTQLSGNGLVSYYISLVLDGIGFKGTNTKTAINGSLQIWNLIFAMTGTFLVDKVGRRPLFLISTIGMLCAFSTWTLTTALFSALNNTTAAKATVPIIFIYYAFYDICYSPLLSACCTYSLEILPYGIRAQGFAAMNMCIELALLFDQFVNPIVIERIGWKYYLVYCIWLAIEVAFVFMYIVETKGRTLEENAALFDGEKPRQELAQKGGQAAAEAAAGVFPLTPRSDEDKEVDYLSTEEWFENTTLQIKNSPPSHTSHTPTSSRRQSQESGLAIMAI</sequence>
<keyword evidence="3 7" id="KW-0812">Transmembrane</keyword>
<name>A0A166MBG3_9AGAM</name>
<reference evidence="9 10" key="1">
    <citation type="journal article" date="2016" name="Mol. Biol. Evol.">
        <title>Comparative Genomics of Early-Diverging Mushroom-Forming Fungi Provides Insights into the Origins of Lignocellulose Decay Capabilities.</title>
        <authorList>
            <person name="Nagy L.G."/>
            <person name="Riley R."/>
            <person name="Tritt A."/>
            <person name="Adam C."/>
            <person name="Daum C."/>
            <person name="Floudas D."/>
            <person name="Sun H."/>
            <person name="Yadav J.S."/>
            <person name="Pangilinan J."/>
            <person name="Larsson K.H."/>
            <person name="Matsuura K."/>
            <person name="Barry K."/>
            <person name="Labutti K."/>
            <person name="Kuo R."/>
            <person name="Ohm R.A."/>
            <person name="Bhattacharya S.S."/>
            <person name="Shirouzu T."/>
            <person name="Yoshinaga Y."/>
            <person name="Martin F.M."/>
            <person name="Grigoriev I.V."/>
            <person name="Hibbett D.S."/>
        </authorList>
    </citation>
    <scope>NUCLEOTIDE SEQUENCE [LARGE SCALE GENOMIC DNA]</scope>
    <source>
        <strain evidence="9 10">CBS 109695</strain>
    </source>
</reference>
<feature type="transmembrane region" description="Helical" evidence="7">
    <location>
        <begin position="122"/>
        <end position="144"/>
    </location>
</feature>
<dbReference type="STRING" id="436010.A0A166MBG3"/>
<feature type="transmembrane region" description="Helical" evidence="7">
    <location>
        <begin position="449"/>
        <end position="469"/>
    </location>
</feature>
<keyword evidence="5 7" id="KW-0472">Membrane</keyword>
<feature type="compositionally biased region" description="Low complexity" evidence="6">
    <location>
        <begin position="539"/>
        <end position="553"/>
    </location>
</feature>
<feature type="transmembrane region" description="Helical" evidence="7">
    <location>
        <begin position="347"/>
        <end position="372"/>
    </location>
</feature>
<dbReference type="GO" id="GO:0005351">
    <property type="term" value="F:carbohydrate:proton symporter activity"/>
    <property type="evidence" value="ECO:0007669"/>
    <property type="project" value="TreeGrafter"/>
</dbReference>
<keyword evidence="10" id="KW-1185">Reference proteome</keyword>
<dbReference type="EMBL" id="KV417530">
    <property type="protein sequence ID" value="KZP23825.1"/>
    <property type="molecule type" value="Genomic_DNA"/>
</dbReference>
<dbReference type="PROSITE" id="PS50850">
    <property type="entry name" value="MFS"/>
    <property type="match status" value="1"/>
</dbReference>
<dbReference type="AlphaFoldDB" id="A0A166MBG3"/>
<dbReference type="FunFam" id="1.20.1250.20:FF:000117">
    <property type="entry name" value="MFS hexose transporter"/>
    <property type="match status" value="1"/>
</dbReference>
<feature type="region of interest" description="Disordered" evidence="6">
    <location>
        <begin position="534"/>
        <end position="565"/>
    </location>
</feature>
<feature type="domain" description="Major facilitator superfamily (MFS) profile" evidence="8">
    <location>
        <begin position="29"/>
        <end position="472"/>
    </location>
</feature>
<feature type="transmembrane region" description="Helical" evidence="7">
    <location>
        <begin position="282"/>
        <end position="302"/>
    </location>
</feature>
<dbReference type="OrthoDB" id="6133115at2759"/>
<proteinExistence type="inferred from homology"/>
<evidence type="ECO:0000256" key="4">
    <source>
        <dbReference type="ARBA" id="ARBA00022989"/>
    </source>
</evidence>